<evidence type="ECO:0000313" key="8">
    <source>
        <dbReference type="Proteomes" id="UP000477849"/>
    </source>
</evidence>
<dbReference type="GO" id="GO:0005886">
    <property type="term" value="C:plasma membrane"/>
    <property type="evidence" value="ECO:0007669"/>
    <property type="project" value="UniProtKB-SubCell"/>
</dbReference>
<dbReference type="PANTHER" id="PTHR33931">
    <property type="entry name" value="HOLIN-LIKE PROTEIN CIDA-RELATED"/>
    <property type="match status" value="1"/>
</dbReference>
<evidence type="ECO:0000256" key="1">
    <source>
        <dbReference type="ARBA" id="ARBA00004651"/>
    </source>
</evidence>
<comment type="subcellular location">
    <subcellularLocation>
        <location evidence="1">Cell membrane</location>
        <topology evidence="1">Multi-pass membrane protein</topology>
    </subcellularLocation>
</comment>
<comment type="caution">
    <text evidence="7">The sequence shown here is derived from an EMBL/GenBank/DDBJ whole genome shotgun (WGS) entry which is preliminary data.</text>
</comment>
<name>A0A6M1SAV4_9HYPH</name>
<keyword evidence="5 6" id="KW-0472">Membrane</keyword>
<evidence type="ECO:0000256" key="5">
    <source>
        <dbReference type="ARBA" id="ARBA00023136"/>
    </source>
</evidence>
<feature type="transmembrane region" description="Helical" evidence="6">
    <location>
        <begin position="63"/>
        <end position="81"/>
    </location>
</feature>
<evidence type="ECO:0000256" key="2">
    <source>
        <dbReference type="ARBA" id="ARBA00022475"/>
    </source>
</evidence>
<evidence type="ECO:0000256" key="6">
    <source>
        <dbReference type="SAM" id="Phobius"/>
    </source>
</evidence>
<dbReference type="RefSeq" id="WP_163897356.1">
    <property type="nucleotide sequence ID" value="NZ_CP048424.1"/>
</dbReference>
<gene>
    <name evidence="7" type="ORF">G6N76_23395</name>
</gene>
<keyword evidence="8" id="KW-1185">Reference proteome</keyword>
<protein>
    <submittedName>
        <fullName evidence="7">CidA/LrgA family protein</fullName>
    </submittedName>
</protein>
<dbReference type="InterPro" id="IPR005538">
    <property type="entry name" value="LrgA/CidA"/>
</dbReference>
<organism evidence="7 8">
    <name type="scientific">Rhizobium daejeonense</name>
    <dbReference type="NCBI Taxonomy" id="240521"/>
    <lineage>
        <taxon>Bacteria</taxon>
        <taxon>Pseudomonadati</taxon>
        <taxon>Pseudomonadota</taxon>
        <taxon>Alphaproteobacteria</taxon>
        <taxon>Hyphomicrobiales</taxon>
        <taxon>Rhizobiaceae</taxon>
        <taxon>Rhizobium/Agrobacterium group</taxon>
        <taxon>Rhizobium</taxon>
    </lineage>
</organism>
<feature type="transmembrane region" description="Helical" evidence="6">
    <location>
        <begin position="87"/>
        <end position="111"/>
    </location>
</feature>
<evidence type="ECO:0000313" key="7">
    <source>
        <dbReference type="EMBL" id="NGO66617.1"/>
    </source>
</evidence>
<dbReference type="Proteomes" id="UP000477849">
    <property type="component" value="Unassembled WGS sequence"/>
</dbReference>
<keyword evidence="4 6" id="KW-1133">Transmembrane helix</keyword>
<keyword evidence="2" id="KW-1003">Cell membrane</keyword>
<dbReference type="Pfam" id="PF03788">
    <property type="entry name" value="LrgA"/>
    <property type="match status" value="1"/>
</dbReference>
<dbReference type="AlphaFoldDB" id="A0A6M1SAV4"/>
<feature type="transmembrane region" description="Helical" evidence="6">
    <location>
        <begin position="37"/>
        <end position="56"/>
    </location>
</feature>
<evidence type="ECO:0000256" key="4">
    <source>
        <dbReference type="ARBA" id="ARBA00022989"/>
    </source>
</evidence>
<proteinExistence type="predicted"/>
<evidence type="ECO:0000256" key="3">
    <source>
        <dbReference type="ARBA" id="ARBA00022692"/>
    </source>
</evidence>
<dbReference type="EMBL" id="JAAKZH010000013">
    <property type="protein sequence ID" value="NGO66617.1"/>
    <property type="molecule type" value="Genomic_DNA"/>
</dbReference>
<sequence>MRTIVHRVAGLVVILAAWGVGDHAATALHLPVPGSIAGLAVLFFGFVTIPRLLAVVTPAGQTLLRHFPLFLYPLGAGFLTLKGLGPMVLLKMLAAIAVSLVLSLVLGAYVFRSFKRARG</sequence>
<dbReference type="PANTHER" id="PTHR33931:SF2">
    <property type="entry name" value="HOLIN-LIKE PROTEIN CIDA"/>
    <property type="match status" value="1"/>
</dbReference>
<keyword evidence="3 6" id="KW-0812">Transmembrane</keyword>
<accession>A0A6M1SAV4</accession>
<reference evidence="7 8" key="1">
    <citation type="submission" date="2020-02" db="EMBL/GenBank/DDBJ databases">
        <title>Genome sequence of the type strain CCBAU10050 of Rhizobium daejeonense.</title>
        <authorList>
            <person name="Gao J."/>
            <person name="Sun J."/>
        </authorList>
    </citation>
    <scope>NUCLEOTIDE SEQUENCE [LARGE SCALE GENOMIC DNA]</scope>
    <source>
        <strain evidence="7 8">CCBAU10050</strain>
    </source>
</reference>